<keyword evidence="5" id="KW-1185">Reference proteome</keyword>
<dbReference type="EMBL" id="FMZF01000006">
    <property type="protein sequence ID" value="SDD29573.1"/>
    <property type="molecule type" value="Genomic_DNA"/>
</dbReference>
<evidence type="ECO:0000313" key="5">
    <source>
        <dbReference type="Proteomes" id="UP000199416"/>
    </source>
</evidence>
<gene>
    <name evidence="4" type="ORF">SAMN05660690_3913</name>
</gene>
<dbReference type="RefSeq" id="WP_091367769.1">
    <property type="nucleotide sequence ID" value="NZ_FMZF01000006.1"/>
</dbReference>
<organism evidence="4 5">
    <name type="scientific">Geodermatophilus telluris</name>
    <dbReference type="NCBI Taxonomy" id="1190417"/>
    <lineage>
        <taxon>Bacteria</taxon>
        <taxon>Bacillati</taxon>
        <taxon>Actinomycetota</taxon>
        <taxon>Actinomycetes</taxon>
        <taxon>Geodermatophilales</taxon>
        <taxon>Geodermatophilaceae</taxon>
        <taxon>Geodermatophilus</taxon>
    </lineage>
</organism>
<dbReference type="AlphaFoldDB" id="A0A1G6TKH1"/>
<dbReference type="InterPro" id="IPR004136">
    <property type="entry name" value="NMO"/>
</dbReference>
<sequence length="332" mass="34119">MLTTPLCTSLGIEVPIWNAGMGGGLAGPELAAAVCGAGGLGVLGMGGLPAPAIREAIGQLRALTDRPFGVNLIVPLMDDDAVACCLEERVPVLVLFWGDPGPWVEEAHRVGTRVLVQCGSVDEARRAAAAGVDAVMVQGVEAGGHVRGTTALSVLLPATVQAVAPLPVVAAGGIATGRQVAAALALGAQGVSLGTRFLCSAESRAAREYKDRIVAATAEDTFHTRVFDVGWPDAPHRVLRNAAVREWEAAGSPPTGSRAGEGDVIGKMPVAGQTVELPRYGIFMPMEGFEGDLDQAVLYCGQSCALVDDVRPAADLVHDLAREADAVLAGRP</sequence>
<proteinExistence type="predicted"/>
<keyword evidence="1" id="KW-0285">Flavoprotein</keyword>
<keyword evidence="2" id="KW-0288">FMN</keyword>
<evidence type="ECO:0000256" key="1">
    <source>
        <dbReference type="ARBA" id="ARBA00022630"/>
    </source>
</evidence>
<dbReference type="Proteomes" id="UP000199416">
    <property type="component" value="Unassembled WGS sequence"/>
</dbReference>
<protein>
    <submittedName>
        <fullName evidence="4">Enoyl-[acyl-carrier protein] reductase II</fullName>
    </submittedName>
</protein>
<dbReference type="GO" id="GO:0018580">
    <property type="term" value="F:nitronate monooxygenase activity"/>
    <property type="evidence" value="ECO:0007669"/>
    <property type="project" value="InterPro"/>
</dbReference>
<dbReference type="STRING" id="1190417.SAMN05660690_3913"/>
<evidence type="ECO:0000313" key="4">
    <source>
        <dbReference type="EMBL" id="SDD29573.1"/>
    </source>
</evidence>
<dbReference type="Pfam" id="PF03060">
    <property type="entry name" value="NMO"/>
    <property type="match status" value="2"/>
</dbReference>
<keyword evidence="3" id="KW-0560">Oxidoreductase</keyword>
<dbReference type="Gene3D" id="3.20.20.70">
    <property type="entry name" value="Aldolase class I"/>
    <property type="match status" value="1"/>
</dbReference>
<accession>A0A1G6TKH1</accession>
<dbReference type="PANTHER" id="PTHR32332:SF20">
    <property type="entry name" value="2-NITROPROPANE DIOXYGENASE-LIKE PROTEIN"/>
    <property type="match status" value="1"/>
</dbReference>
<dbReference type="OrthoDB" id="9778912at2"/>
<dbReference type="SUPFAM" id="SSF51412">
    <property type="entry name" value="Inosine monophosphate dehydrogenase (IMPDH)"/>
    <property type="match status" value="1"/>
</dbReference>
<name>A0A1G6TKH1_9ACTN</name>
<dbReference type="InterPro" id="IPR013785">
    <property type="entry name" value="Aldolase_TIM"/>
</dbReference>
<reference evidence="5" key="1">
    <citation type="submission" date="2016-10" db="EMBL/GenBank/DDBJ databases">
        <authorList>
            <person name="Varghese N."/>
            <person name="Submissions S."/>
        </authorList>
    </citation>
    <scope>NUCLEOTIDE SEQUENCE [LARGE SCALE GENOMIC DNA]</scope>
    <source>
        <strain evidence="5">DSM 45421</strain>
    </source>
</reference>
<dbReference type="CDD" id="cd04730">
    <property type="entry name" value="NPD_like"/>
    <property type="match status" value="1"/>
</dbReference>
<dbReference type="PANTHER" id="PTHR32332">
    <property type="entry name" value="2-NITROPROPANE DIOXYGENASE"/>
    <property type="match status" value="1"/>
</dbReference>
<evidence type="ECO:0000256" key="3">
    <source>
        <dbReference type="ARBA" id="ARBA00023002"/>
    </source>
</evidence>
<evidence type="ECO:0000256" key="2">
    <source>
        <dbReference type="ARBA" id="ARBA00022643"/>
    </source>
</evidence>